<dbReference type="InterPro" id="IPR011053">
    <property type="entry name" value="Single_hybrid_motif"/>
</dbReference>
<dbReference type="Gene3D" id="2.40.50.100">
    <property type="match status" value="1"/>
</dbReference>
<dbReference type="InterPro" id="IPR001249">
    <property type="entry name" value="AcCoA_biotinCC"/>
</dbReference>
<evidence type="ECO:0000256" key="5">
    <source>
        <dbReference type="ARBA" id="ARBA00023098"/>
    </source>
</evidence>
<dbReference type="Pfam" id="PF00364">
    <property type="entry name" value="Biotin_lipoyl"/>
    <property type="match status" value="1"/>
</dbReference>
<comment type="function">
    <text evidence="8">This protein is a component of the acetyl coenzyme A carboxylase complex; first, biotin carboxylase catalyzes the carboxylation of the carrier protein and then the transcarboxylase transfers the carboxyl group to form malonyl-CoA.</text>
</comment>
<evidence type="ECO:0000313" key="10">
    <source>
        <dbReference type="EMBL" id="MBP2327260.1"/>
    </source>
</evidence>
<dbReference type="InterPro" id="IPR001882">
    <property type="entry name" value="Biotin_BS"/>
</dbReference>
<comment type="pathway">
    <text evidence="1 8">Lipid metabolism; fatty acid biosynthesis.</text>
</comment>
<evidence type="ECO:0000256" key="3">
    <source>
        <dbReference type="ARBA" id="ARBA00022516"/>
    </source>
</evidence>
<evidence type="ECO:0000256" key="8">
    <source>
        <dbReference type="RuleBase" id="RU364072"/>
    </source>
</evidence>
<keyword evidence="4 8" id="KW-0276">Fatty acid metabolism</keyword>
<sequence>MTEDQRVRGAAEMGLWEADIARLPAQEAMDLLCQGLTAAVRVVPGVPSRASVRFGQASIEVEWPAVPAAPHAAEATSTDTAERHALCAALVGTFYRALEPGAKPFVQVGDLVEAGQQVAIIEAMKLMNPVTADVRGRVVEFLANDAEPVEYGQPLLVLEPEEAQ</sequence>
<evidence type="ECO:0000256" key="7">
    <source>
        <dbReference type="ARBA" id="ARBA00023267"/>
    </source>
</evidence>
<dbReference type="PROSITE" id="PS00188">
    <property type="entry name" value="BIOTIN"/>
    <property type="match status" value="1"/>
</dbReference>
<evidence type="ECO:0000259" key="9">
    <source>
        <dbReference type="PROSITE" id="PS50968"/>
    </source>
</evidence>
<evidence type="ECO:0000256" key="2">
    <source>
        <dbReference type="ARBA" id="ARBA00017562"/>
    </source>
</evidence>
<name>A0ABS4TTF6_9PSEU</name>
<protein>
    <recommendedName>
        <fullName evidence="2 8">Biotin carboxyl carrier protein of acetyl-CoA carboxylase</fullName>
    </recommendedName>
</protein>
<keyword evidence="7 8" id="KW-0092">Biotin</keyword>
<gene>
    <name evidence="10" type="ORF">JOF56_007645</name>
</gene>
<dbReference type="PROSITE" id="PS50968">
    <property type="entry name" value="BIOTINYL_LIPOYL"/>
    <property type="match status" value="1"/>
</dbReference>
<dbReference type="CDD" id="cd06850">
    <property type="entry name" value="biotinyl_domain"/>
    <property type="match status" value="1"/>
</dbReference>
<feature type="domain" description="Lipoyl-binding" evidence="9">
    <location>
        <begin position="74"/>
        <end position="159"/>
    </location>
</feature>
<reference evidence="10 11" key="1">
    <citation type="submission" date="2021-03" db="EMBL/GenBank/DDBJ databases">
        <title>Sequencing the genomes of 1000 actinobacteria strains.</title>
        <authorList>
            <person name="Klenk H.-P."/>
        </authorList>
    </citation>
    <scope>NUCLEOTIDE SEQUENCE [LARGE SCALE GENOMIC DNA]</scope>
    <source>
        <strain evidence="10 11">DSM 46670</strain>
    </source>
</reference>
<evidence type="ECO:0000313" key="11">
    <source>
        <dbReference type="Proteomes" id="UP001519332"/>
    </source>
</evidence>
<dbReference type="SUPFAM" id="SSF51230">
    <property type="entry name" value="Single hybrid motif"/>
    <property type="match status" value="1"/>
</dbReference>
<dbReference type="PANTHER" id="PTHR45266">
    <property type="entry name" value="OXALOACETATE DECARBOXYLASE ALPHA CHAIN"/>
    <property type="match status" value="1"/>
</dbReference>
<proteinExistence type="predicted"/>
<dbReference type="EMBL" id="JAGINW010000001">
    <property type="protein sequence ID" value="MBP2327260.1"/>
    <property type="molecule type" value="Genomic_DNA"/>
</dbReference>
<evidence type="ECO:0000256" key="6">
    <source>
        <dbReference type="ARBA" id="ARBA00023160"/>
    </source>
</evidence>
<keyword evidence="5 8" id="KW-0443">Lipid metabolism</keyword>
<evidence type="ECO:0000256" key="1">
    <source>
        <dbReference type="ARBA" id="ARBA00005194"/>
    </source>
</evidence>
<comment type="caution">
    <text evidence="10">The sequence shown here is derived from an EMBL/GenBank/DDBJ whole genome shotgun (WGS) entry which is preliminary data.</text>
</comment>
<keyword evidence="6 8" id="KW-0275">Fatty acid biosynthesis</keyword>
<organism evidence="10 11">
    <name type="scientific">Kibdelosporangium banguiense</name>
    <dbReference type="NCBI Taxonomy" id="1365924"/>
    <lineage>
        <taxon>Bacteria</taxon>
        <taxon>Bacillati</taxon>
        <taxon>Actinomycetota</taxon>
        <taxon>Actinomycetes</taxon>
        <taxon>Pseudonocardiales</taxon>
        <taxon>Pseudonocardiaceae</taxon>
        <taxon>Kibdelosporangium</taxon>
    </lineage>
</organism>
<dbReference type="PANTHER" id="PTHR45266:SF3">
    <property type="entry name" value="OXALOACETATE DECARBOXYLASE ALPHA CHAIN"/>
    <property type="match status" value="1"/>
</dbReference>
<keyword evidence="11" id="KW-1185">Reference proteome</keyword>
<dbReference type="Proteomes" id="UP001519332">
    <property type="component" value="Unassembled WGS sequence"/>
</dbReference>
<evidence type="ECO:0000256" key="4">
    <source>
        <dbReference type="ARBA" id="ARBA00022832"/>
    </source>
</evidence>
<dbReference type="PRINTS" id="PR01071">
    <property type="entry name" value="ACOABIOTINCC"/>
</dbReference>
<dbReference type="RefSeq" id="WP_245378540.1">
    <property type="nucleotide sequence ID" value="NZ_JAGINW010000001.1"/>
</dbReference>
<dbReference type="InterPro" id="IPR000089">
    <property type="entry name" value="Biotin_lipoyl"/>
</dbReference>
<accession>A0ABS4TTF6</accession>
<dbReference type="InterPro" id="IPR050709">
    <property type="entry name" value="Biotin_Carboxyl_Carrier/Decarb"/>
</dbReference>
<keyword evidence="3 8" id="KW-0444">Lipid biosynthesis</keyword>